<evidence type="ECO:0000313" key="2">
    <source>
        <dbReference type="EMBL" id="KDR42253.1"/>
    </source>
</evidence>
<dbReference type="Proteomes" id="UP000027466">
    <property type="component" value="Unassembled WGS sequence"/>
</dbReference>
<gene>
    <name evidence="2" type="ORF">BG61_10330</name>
</gene>
<organism evidence="2 3">
    <name type="scientific">Caballeronia glathei</name>
    <dbReference type="NCBI Taxonomy" id="60547"/>
    <lineage>
        <taxon>Bacteria</taxon>
        <taxon>Pseudomonadati</taxon>
        <taxon>Pseudomonadota</taxon>
        <taxon>Betaproteobacteria</taxon>
        <taxon>Burkholderiales</taxon>
        <taxon>Burkholderiaceae</taxon>
        <taxon>Caballeronia</taxon>
    </lineage>
</organism>
<keyword evidence="3" id="KW-1185">Reference proteome</keyword>
<dbReference type="AlphaFoldDB" id="A0A069PNL3"/>
<protein>
    <submittedName>
        <fullName evidence="2">Uncharacterized protein</fullName>
    </submittedName>
</protein>
<dbReference type="PANTHER" id="PTHR36057:SF1">
    <property type="entry name" value="LIPOPROTEIN LIPID ATTACHMENT SITE-LIKE PROTEIN, PUTATIVE (DUF1223)-RELATED"/>
    <property type="match status" value="1"/>
</dbReference>
<feature type="chain" id="PRO_5007372431" evidence="1">
    <location>
        <begin position="24"/>
        <end position="259"/>
    </location>
</feature>
<dbReference type="STRING" id="60547.GCA_000751215_03114"/>
<dbReference type="InterPro" id="IPR010634">
    <property type="entry name" value="DUF1223"/>
</dbReference>
<sequence length="259" mass="27597">MHIALIRCLAGAFAAATAWPALAAACTATSPPHRVALVELYTSEGCNSCPPADRWLSQFDRARKSDAAVPLALHVDYWDSLGWKDRFAQPVFTGRQQRLSSQGGSHVVYTPEVFVGGRELRGWSDAASVDERIKQMNAQAPLADIRIDTRPGTAGKFAFDAAFTAHPTLPEGAVAYAAVVESGLESQVKAGENEGALLHHDRVVRRWIGPVRIVGGRAAVTGDYAPQAGEKGRYSVVAFVENPATGEVLQVAEVSSCGS</sequence>
<dbReference type="SUPFAM" id="SSF52833">
    <property type="entry name" value="Thioredoxin-like"/>
    <property type="match status" value="1"/>
</dbReference>
<dbReference type="PROSITE" id="PS51257">
    <property type="entry name" value="PROKAR_LIPOPROTEIN"/>
    <property type="match status" value="1"/>
</dbReference>
<evidence type="ECO:0000313" key="3">
    <source>
        <dbReference type="Proteomes" id="UP000027466"/>
    </source>
</evidence>
<feature type="signal peptide" evidence="1">
    <location>
        <begin position="1"/>
        <end position="23"/>
    </location>
</feature>
<evidence type="ECO:0000256" key="1">
    <source>
        <dbReference type="SAM" id="SignalP"/>
    </source>
</evidence>
<comment type="caution">
    <text evidence="2">The sequence shown here is derived from an EMBL/GenBank/DDBJ whole genome shotgun (WGS) entry which is preliminary data.</text>
</comment>
<dbReference type="PANTHER" id="PTHR36057">
    <property type="match status" value="1"/>
</dbReference>
<dbReference type="InterPro" id="IPR036249">
    <property type="entry name" value="Thioredoxin-like_sf"/>
</dbReference>
<dbReference type="Pfam" id="PF06764">
    <property type="entry name" value="DUF1223"/>
    <property type="match status" value="1"/>
</dbReference>
<dbReference type="RefSeq" id="WP_035932659.1">
    <property type="nucleotide sequence ID" value="NZ_CADFFX010000004.1"/>
</dbReference>
<reference evidence="2 3" key="1">
    <citation type="submission" date="2014-03" db="EMBL/GenBank/DDBJ databases">
        <title>Draft Genome Sequences of Four Burkholderia Strains.</title>
        <authorList>
            <person name="Liu X.Y."/>
            <person name="Li C.X."/>
            <person name="Xu J.H."/>
        </authorList>
    </citation>
    <scope>NUCLEOTIDE SEQUENCE [LARGE SCALE GENOMIC DNA]</scope>
    <source>
        <strain evidence="2 3">DSM 50014</strain>
    </source>
</reference>
<dbReference type="EMBL" id="JFHC01000018">
    <property type="protein sequence ID" value="KDR42253.1"/>
    <property type="molecule type" value="Genomic_DNA"/>
</dbReference>
<name>A0A069PNL3_9BURK</name>
<keyword evidence="1" id="KW-0732">Signal</keyword>
<accession>A0A069PNL3</accession>
<proteinExistence type="predicted"/>